<evidence type="ECO:0000313" key="2">
    <source>
        <dbReference type="EMBL" id="KAA1126529.1"/>
    </source>
</evidence>
<evidence type="ECO:0000313" key="3">
    <source>
        <dbReference type="Proteomes" id="UP000325313"/>
    </source>
</evidence>
<proteinExistence type="predicted"/>
<name>A0A5B0RM80_PUCGR</name>
<protein>
    <submittedName>
        <fullName evidence="2">Uncharacterized protein</fullName>
    </submittedName>
</protein>
<feature type="compositionally biased region" description="Low complexity" evidence="1">
    <location>
        <begin position="30"/>
        <end position="41"/>
    </location>
</feature>
<feature type="region of interest" description="Disordered" evidence="1">
    <location>
        <begin position="1"/>
        <end position="95"/>
    </location>
</feature>
<gene>
    <name evidence="2" type="ORF">PGTUg99_025479</name>
</gene>
<feature type="compositionally biased region" description="Polar residues" evidence="1">
    <location>
        <begin position="57"/>
        <end position="69"/>
    </location>
</feature>
<evidence type="ECO:0000256" key="1">
    <source>
        <dbReference type="SAM" id="MobiDB-lite"/>
    </source>
</evidence>
<sequence length="95" mass="9920">MSNPTIPAHPTKALAPPKDTADGLQPSIDAAEVPAAEAAAELSKDPANGPQPRTPPTGHSCQRSPPTGQSRRKSPLMVTADGHQPEGPQWLNLFL</sequence>
<comment type="caution">
    <text evidence="2">The sequence shown here is derived from an EMBL/GenBank/DDBJ whole genome shotgun (WGS) entry which is preliminary data.</text>
</comment>
<dbReference type="Proteomes" id="UP000325313">
    <property type="component" value="Unassembled WGS sequence"/>
</dbReference>
<dbReference type="AlphaFoldDB" id="A0A5B0RM80"/>
<reference evidence="2 3" key="1">
    <citation type="submission" date="2019-05" db="EMBL/GenBank/DDBJ databases">
        <title>Emergence of the Ug99 lineage of the wheat stem rust pathogen through somatic hybridization.</title>
        <authorList>
            <person name="Li F."/>
            <person name="Upadhyaya N.M."/>
            <person name="Sperschneider J."/>
            <person name="Matny O."/>
            <person name="Nguyen-Phuc H."/>
            <person name="Mago R."/>
            <person name="Raley C."/>
            <person name="Miller M.E."/>
            <person name="Silverstein K.A.T."/>
            <person name="Henningsen E."/>
            <person name="Hirsch C.D."/>
            <person name="Visser B."/>
            <person name="Pretorius Z.A."/>
            <person name="Steffenson B.J."/>
            <person name="Schwessinger B."/>
            <person name="Dodds P.N."/>
            <person name="Figueroa M."/>
        </authorList>
    </citation>
    <scope>NUCLEOTIDE SEQUENCE [LARGE SCALE GENOMIC DNA]</scope>
    <source>
        <strain evidence="2 3">Ug99</strain>
    </source>
</reference>
<dbReference type="EMBL" id="VDEP01000171">
    <property type="protein sequence ID" value="KAA1126529.1"/>
    <property type="molecule type" value="Genomic_DNA"/>
</dbReference>
<accession>A0A5B0RM80</accession>
<organism evidence="2 3">
    <name type="scientific">Puccinia graminis f. sp. tritici</name>
    <dbReference type="NCBI Taxonomy" id="56615"/>
    <lineage>
        <taxon>Eukaryota</taxon>
        <taxon>Fungi</taxon>
        <taxon>Dikarya</taxon>
        <taxon>Basidiomycota</taxon>
        <taxon>Pucciniomycotina</taxon>
        <taxon>Pucciniomycetes</taxon>
        <taxon>Pucciniales</taxon>
        <taxon>Pucciniaceae</taxon>
        <taxon>Puccinia</taxon>
    </lineage>
</organism>